<name>A0A4Q2JGN1_9MICO</name>
<dbReference type="OrthoDB" id="4843839at2"/>
<comment type="caution">
    <text evidence="2">The sequence shown here is derived from an EMBL/GenBank/DDBJ whole genome shotgun (WGS) entry which is preliminary data.</text>
</comment>
<dbReference type="AlphaFoldDB" id="A0A4Q2JGN1"/>
<evidence type="ECO:0000313" key="2">
    <source>
        <dbReference type="EMBL" id="RXZ45180.1"/>
    </source>
</evidence>
<evidence type="ECO:0000313" key="3">
    <source>
        <dbReference type="Proteomes" id="UP000292881"/>
    </source>
</evidence>
<reference evidence="2 3" key="1">
    <citation type="submission" date="2019-01" db="EMBL/GenBank/DDBJ databases">
        <authorList>
            <person name="Li J."/>
        </authorList>
    </citation>
    <scope>NUCLEOTIDE SEQUENCE [LARGE SCALE GENOMIC DNA]</scope>
    <source>
        <strain evidence="2 3">CGMCC 4.7180</strain>
    </source>
</reference>
<feature type="signal peptide" evidence="1">
    <location>
        <begin position="1"/>
        <end position="27"/>
    </location>
</feature>
<evidence type="ECO:0000256" key="1">
    <source>
        <dbReference type="SAM" id="SignalP"/>
    </source>
</evidence>
<keyword evidence="3" id="KW-1185">Reference proteome</keyword>
<proteinExistence type="predicted"/>
<dbReference type="RefSeq" id="WP_129235574.1">
    <property type="nucleotide sequence ID" value="NZ_SDPL01000363.1"/>
</dbReference>
<accession>A0A4Q2JGN1</accession>
<organism evidence="2 3">
    <name type="scientific">Agromyces binzhouensis</name>
    <dbReference type="NCBI Taxonomy" id="1817495"/>
    <lineage>
        <taxon>Bacteria</taxon>
        <taxon>Bacillati</taxon>
        <taxon>Actinomycetota</taxon>
        <taxon>Actinomycetes</taxon>
        <taxon>Micrococcales</taxon>
        <taxon>Microbacteriaceae</taxon>
        <taxon>Agromyces</taxon>
    </lineage>
</organism>
<dbReference type="Proteomes" id="UP000292881">
    <property type="component" value="Unassembled WGS sequence"/>
</dbReference>
<protein>
    <submittedName>
        <fullName evidence="2">Uncharacterized protein</fullName>
    </submittedName>
</protein>
<feature type="chain" id="PRO_5020648210" evidence="1">
    <location>
        <begin position="28"/>
        <end position="84"/>
    </location>
</feature>
<keyword evidence="1" id="KW-0732">Signal</keyword>
<gene>
    <name evidence="2" type="ORF">ESO86_14170</name>
</gene>
<dbReference type="EMBL" id="SDPL01000363">
    <property type="protein sequence ID" value="RXZ45180.1"/>
    <property type="molecule type" value="Genomic_DNA"/>
</dbReference>
<sequence>MRTRTILAAAGALAAIGALGLATPAIAAEPKVNPHASCVGLTFVPQAVGEPGAIAHRIAEIKGFIDIPFGVVIGDFARWDQSEC</sequence>